<dbReference type="GO" id="GO:0004185">
    <property type="term" value="F:serine-type carboxypeptidase activity"/>
    <property type="evidence" value="ECO:0007669"/>
    <property type="project" value="UniProtKB-UniRule"/>
</dbReference>
<dbReference type="EC" id="3.4.16.-" evidence="7"/>
<dbReference type="PRINTS" id="PR00724">
    <property type="entry name" value="CRBOXYPTASEC"/>
</dbReference>
<name>A0AAD7X9E0_9APHY</name>
<accession>A0AAD7X9E0</accession>
<dbReference type="GO" id="GO:0006508">
    <property type="term" value="P:proteolysis"/>
    <property type="evidence" value="ECO:0007669"/>
    <property type="project" value="UniProtKB-KW"/>
</dbReference>
<evidence type="ECO:0000313" key="9">
    <source>
        <dbReference type="Proteomes" id="UP001215151"/>
    </source>
</evidence>
<keyword evidence="9" id="KW-1185">Reference proteome</keyword>
<dbReference type="InterPro" id="IPR033124">
    <property type="entry name" value="Ser_caboxypep_his_AS"/>
</dbReference>
<evidence type="ECO:0000256" key="5">
    <source>
        <dbReference type="ARBA" id="ARBA00022801"/>
    </source>
</evidence>
<dbReference type="InterPro" id="IPR018202">
    <property type="entry name" value="Ser_caboxypep_ser_AS"/>
</dbReference>
<evidence type="ECO:0000256" key="6">
    <source>
        <dbReference type="ARBA" id="ARBA00023180"/>
    </source>
</evidence>
<organism evidence="8 9">
    <name type="scientific">Trametes cubensis</name>
    <dbReference type="NCBI Taxonomy" id="1111947"/>
    <lineage>
        <taxon>Eukaryota</taxon>
        <taxon>Fungi</taxon>
        <taxon>Dikarya</taxon>
        <taxon>Basidiomycota</taxon>
        <taxon>Agaricomycotina</taxon>
        <taxon>Agaricomycetes</taxon>
        <taxon>Polyporales</taxon>
        <taxon>Polyporaceae</taxon>
        <taxon>Trametes</taxon>
    </lineage>
</organism>
<dbReference type="InterPro" id="IPR029058">
    <property type="entry name" value="AB_hydrolase_fold"/>
</dbReference>
<evidence type="ECO:0000256" key="4">
    <source>
        <dbReference type="ARBA" id="ARBA00022729"/>
    </source>
</evidence>
<keyword evidence="5 7" id="KW-0378">Hydrolase</keyword>
<evidence type="ECO:0000256" key="1">
    <source>
        <dbReference type="ARBA" id="ARBA00009431"/>
    </source>
</evidence>
<keyword evidence="6" id="KW-0325">Glycoprotein</keyword>
<dbReference type="PANTHER" id="PTHR11802:SF113">
    <property type="entry name" value="SERINE CARBOXYPEPTIDASE CTSA-4.1"/>
    <property type="match status" value="1"/>
</dbReference>
<dbReference type="PANTHER" id="PTHR11802">
    <property type="entry name" value="SERINE PROTEASE FAMILY S10 SERINE CARBOXYPEPTIDASE"/>
    <property type="match status" value="1"/>
</dbReference>
<evidence type="ECO:0000313" key="8">
    <source>
        <dbReference type="EMBL" id="KAJ8482319.1"/>
    </source>
</evidence>
<dbReference type="AlphaFoldDB" id="A0AAD7X9E0"/>
<keyword evidence="4" id="KW-0732">Signal</keyword>
<evidence type="ECO:0000256" key="7">
    <source>
        <dbReference type="RuleBase" id="RU361156"/>
    </source>
</evidence>
<protein>
    <recommendedName>
        <fullName evidence="7">Carboxypeptidase</fullName>
        <ecNumber evidence="7">3.4.16.-</ecNumber>
    </recommendedName>
</protein>
<dbReference type="Gene3D" id="3.40.50.1820">
    <property type="entry name" value="alpha/beta hydrolase"/>
    <property type="match status" value="1"/>
</dbReference>
<keyword evidence="2 7" id="KW-0121">Carboxypeptidase</keyword>
<gene>
    <name evidence="8" type="ORF">ONZ51_g5445</name>
</gene>
<keyword evidence="3 7" id="KW-0645">Protease</keyword>
<dbReference type="Pfam" id="PF00450">
    <property type="entry name" value="Peptidase_S10"/>
    <property type="match status" value="1"/>
</dbReference>
<dbReference type="InterPro" id="IPR001563">
    <property type="entry name" value="Peptidase_S10"/>
</dbReference>
<dbReference type="Gene3D" id="1.10.287.410">
    <property type="match status" value="1"/>
</dbReference>
<comment type="caution">
    <text evidence="8">The sequence shown here is derived from an EMBL/GenBank/DDBJ whole genome shotgun (WGS) entry which is preliminary data.</text>
</comment>
<evidence type="ECO:0000256" key="3">
    <source>
        <dbReference type="ARBA" id="ARBA00022670"/>
    </source>
</evidence>
<sequence>MYKYRVLRLRILTHASSSPVTHIPWCYKSLKPEDDAYPKRTCASRNSPSSLLRAAGASASKVPPKHLQHSVRVKQTQICDGEARAYTGYIDVTEARHLFFYFFESRRDPDKDDVIYWTNGGPGGSSSVGLFTELGPCRAASSNSTERHPWSWNEQANIFFVDQPVDVGFSYADYGESTTTTLEAANDIAAFISIFFEHFTKLKGRALHLAGESYGGRYIPVFASTIYDRNAELEKAGIAPINLASIMIGNGCTDFGTMMPSYYDAQCADPTFPPVLDISSCVKMKQMLPRCEQRYTASCVDKFDAIDCKAAASFCNEALSSFFKNHNPYDRSRLCSGMAGMTECYPVVRYLEDFLSNNKTQDLLGVDPPKRGNFSFGSRKVAEDFDTAVDWFSFPAQYYLAALLERGIRALVYVGATDYICNWIGNDKMTLNLEWTKQAEYRSQPLRTWIVDGNVAGMTRSGGGLTFATITGAGHFAPYDKPAESLELANRWLAGVDI</sequence>
<dbReference type="EMBL" id="JAPEVG010000117">
    <property type="protein sequence ID" value="KAJ8482319.1"/>
    <property type="molecule type" value="Genomic_DNA"/>
</dbReference>
<proteinExistence type="inferred from homology"/>
<dbReference type="SUPFAM" id="SSF53474">
    <property type="entry name" value="alpha/beta-Hydrolases"/>
    <property type="match status" value="1"/>
</dbReference>
<comment type="similarity">
    <text evidence="1 7">Belongs to the peptidase S10 family.</text>
</comment>
<reference evidence="8" key="1">
    <citation type="submission" date="2022-11" db="EMBL/GenBank/DDBJ databases">
        <title>Genome Sequence of Cubamyces cubensis.</title>
        <authorList>
            <person name="Buettner E."/>
        </authorList>
    </citation>
    <scope>NUCLEOTIDE SEQUENCE</scope>
    <source>
        <strain evidence="8">MPL-01</strain>
    </source>
</reference>
<dbReference type="GO" id="GO:0000324">
    <property type="term" value="C:fungal-type vacuole"/>
    <property type="evidence" value="ECO:0007669"/>
    <property type="project" value="TreeGrafter"/>
</dbReference>
<dbReference type="PROSITE" id="PS00131">
    <property type="entry name" value="CARBOXYPEPT_SER_SER"/>
    <property type="match status" value="1"/>
</dbReference>
<dbReference type="PROSITE" id="PS00560">
    <property type="entry name" value="CARBOXYPEPT_SER_HIS"/>
    <property type="match status" value="1"/>
</dbReference>
<dbReference type="Proteomes" id="UP001215151">
    <property type="component" value="Unassembled WGS sequence"/>
</dbReference>
<evidence type="ECO:0000256" key="2">
    <source>
        <dbReference type="ARBA" id="ARBA00022645"/>
    </source>
</evidence>